<sequence>MSIARFAGTVVALVALFFLVRHLDLSALWHSLSRISWADILLGLLIVQCQIILSALRWRFTAARLGLPLGWLQAVREYYVATAFNQLLPGGVAGDAMRAYRVSDAKEGGFRRSGLAVIMERASGQVSLLMFAILGFVLWPEWWLGFDRALLTVLIVMGVATVLIVLSPVLLKRLEAWRNPLMAVFWNHGGFFIQMGFSLAITASYVALFMVCAEAVGAPLNLIKALMIVPLTLLSMVIPSGFGGWGTREATAAALWPLAGLASAQGVATSIVYGALALAGAAPGLIFVFMNRKRSKVSG</sequence>
<dbReference type="EMBL" id="JBHUEQ010000015">
    <property type="protein sequence ID" value="MFD1745382.1"/>
    <property type="molecule type" value="Genomic_DNA"/>
</dbReference>
<proteinExistence type="predicted"/>
<dbReference type="RefSeq" id="WP_377398957.1">
    <property type="nucleotide sequence ID" value="NZ_JBHUEQ010000015.1"/>
</dbReference>
<keyword evidence="4 6" id="KW-1133">Transmembrane helix</keyword>
<reference evidence="8" key="1">
    <citation type="journal article" date="2019" name="Int. J. Syst. Evol. Microbiol.">
        <title>The Global Catalogue of Microorganisms (GCM) 10K type strain sequencing project: providing services to taxonomists for standard genome sequencing and annotation.</title>
        <authorList>
            <consortium name="The Broad Institute Genomics Platform"/>
            <consortium name="The Broad Institute Genome Sequencing Center for Infectious Disease"/>
            <person name="Wu L."/>
            <person name="Ma J."/>
        </authorList>
    </citation>
    <scope>NUCLEOTIDE SEQUENCE [LARGE SCALE GENOMIC DNA]</scope>
    <source>
        <strain evidence="8">CG52</strain>
    </source>
</reference>
<dbReference type="InterPro" id="IPR022791">
    <property type="entry name" value="L-PG_synthase/AglD"/>
</dbReference>
<comment type="subcellular location">
    <subcellularLocation>
        <location evidence="1">Cell membrane</location>
        <topology evidence="1">Multi-pass membrane protein</topology>
    </subcellularLocation>
</comment>
<accession>A0ABW4M390</accession>
<keyword evidence="2" id="KW-1003">Cell membrane</keyword>
<protein>
    <submittedName>
        <fullName evidence="7">Lysylphosphatidylglycerol synthase transmembrane domain-containing protein</fullName>
    </submittedName>
</protein>
<evidence type="ECO:0000256" key="2">
    <source>
        <dbReference type="ARBA" id="ARBA00022475"/>
    </source>
</evidence>
<feature type="transmembrane region" description="Helical" evidence="6">
    <location>
        <begin position="35"/>
        <end position="56"/>
    </location>
</feature>
<keyword evidence="8" id="KW-1185">Reference proteome</keyword>
<dbReference type="Pfam" id="PF03706">
    <property type="entry name" value="LPG_synthase_TM"/>
    <property type="match status" value="1"/>
</dbReference>
<name>A0ABW4M390_9HYPH</name>
<evidence type="ECO:0000256" key="6">
    <source>
        <dbReference type="SAM" id="Phobius"/>
    </source>
</evidence>
<evidence type="ECO:0000256" key="3">
    <source>
        <dbReference type="ARBA" id="ARBA00022692"/>
    </source>
</evidence>
<dbReference type="Proteomes" id="UP001597322">
    <property type="component" value="Unassembled WGS sequence"/>
</dbReference>
<evidence type="ECO:0000256" key="4">
    <source>
        <dbReference type="ARBA" id="ARBA00022989"/>
    </source>
</evidence>
<dbReference type="PANTHER" id="PTHR40277">
    <property type="entry name" value="BLL5419 PROTEIN"/>
    <property type="match status" value="1"/>
</dbReference>
<evidence type="ECO:0000256" key="5">
    <source>
        <dbReference type="ARBA" id="ARBA00023136"/>
    </source>
</evidence>
<organism evidence="7 8">
    <name type="scientific">Rhizobium helianthi</name>
    <dbReference type="NCBI Taxonomy" id="1132695"/>
    <lineage>
        <taxon>Bacteria</taxon>
        <taxon>Pseudomonadati</taxon>
        <taxon>Pseudomonadota</taxon>
        <taxon>Alphaproteobacteria</taxon>
        <taxon>Hyphomicrobiales</taxon>
        <taxon>Rhizobiaceae</taxon>
        <taxon>Rhizobium/Agrobacterium group</taxon>
        <taxon>Rhizobium</taxon>
    </lineage>
</organism>
<feature type="transmembrane region" description="Helical" evidence="6">
    <location>
        <begin position="267"/>
        <end position="290"/>
    </location>
</feature>
<evidence type="ECO:0000256" key="1">
    <source>
        <dbReference type="ARBA" id="ARBA00004651"/>
    </source>
</evidence>
<comment type="caution">
    <text evidence="7">The sequence shown here is derived from an EMBL/GenBank/DDBJ whole genome shotgun (WGS) entry which is preliminary data.</text>
</comment>
<feature type="transmembrane region" description="Helical" evidence="6">
    <location>
        <begin position="151"/>
        <end position="171"/>
    </location>
</feature>
<feature type="transmembrane region" description="Helical" evidence="6">
    <location>
        <begin position="6"/>
        <end position="23"/>
    </location>
</feature>
<gene>
    <name evidence="7" type="ORF">ACFSE1_07925</name>
</gene>
<feature type="transmembrane region" description="Helical" evidence="6">
    <location>
        <begin position="191"/>
        <end position="213"/>
    </location>
</feature>
<keyword evidence="5 6" id="KW-0472">Membrane</keyword>
<keyword evidence="3 6" id="KW-0812">Transmembrane</keyword>
<feature type="transmembrane region" description="Helical" evidence="6">
    <location>
        <begin position="225"/>
        <end position="247"/>
    </location>
</feature>
<dbReference type="PANTHER" id="PTHR40277:SF1">
    <property type="entry name" value="BLL5419 PROTEIN"/>
    <property type="match status" value="1"/>
</dbReference>
<evidence type="ECO:0000313" key="7">
    <source>
        <dbReference type="EMBL" id="MFD1745382.1"/>
    </source>
</evidence>
<evidence type="ECO:0000313" key="8">
    <source>
        <dbReference type="Proteomes" id="UP001597322"/>
    </source>
</evidence>